<evidence type="ECO:0000256" key="4">
    <source>
        <dbReference type="PROSITE-ProRule" id="PRU00325"/>
    </source>
</evidence>
<feature type="region of interest" description="Disordered" evidence="5">
    <location>
        <begin position="745"/>
        <end position="785"/>
    </location>
</feature>
<protein>
    <recommendedName>
        <fullName evidence="6">SWIM-type domain-containing protein</fullName>
    </recommendedName>
</protein>
<gene>
    <name evidence="7" type="ORF">BRARA_F02934</name>
</gene>
<dbReference type="Pfam" id="PF10551">
    <property type="entry name" value="MULE"/>
    <property type="match status" value="1"/>
</dbReference>
<dbReference type="AlphaFoldDB" id="A0A397Z8N2"/>
<dbReference type="Pfam" id="PF04434">
    <property type="entry name" value="SWIM"/>
    <property type="match status" value="1"/>
</dbReference>
<dbReference type="InterPro" id="IPR018289">
    <property type="entry name" value="MULE_transposase_dom"/>
</dbReference>
<feature type="domain" description="SWIM-type" evidence="6">
    <location>
        <begin position="616"/>
        <end position="648"/>
    </location>
</feature>
<dbReference type="Proteomes" id="UP000264353">
    <property type="component" value="Chromosome A6"/>
</dbReference>
<organism evidence="7 8">
    <name type="scientific">Brassica campestris</name>
    <name type="common">Field mustard</name>
    <dbReference type="NCBI Taxonomy" id="3711"/>
    <lineage>
        <taxon>Eukaryota</taxon>
        <taxon>Viridiplantae</taxon>
        <taxon>Streptophyta</taxon>
        <taxon>Embryophyta</taxon>
        <taxon>Tracheophyta</taxon>
        <taxon>Spermatophyta</taxon>
        <taxon>Magnoliopsida</taxon>
        <taxon>eudicotyledons</taxon>
        <taxon>Gunneridae</taxon>
        <taxon>Pentapetalae</taxon>
        <taxon>rosids</taxon>
        <taxon>malvids</taxon>
        <taxon>Brassicales</taxon>
        <taxon>Brassicaceae</taxon>
        <taxon>Brassiceae</taxon>
        <taxon>Brassica</taxon>
    </lineage>
</organism>
<reference evidence="7 8" key="1">
    <citation type="submission" date="2018-06" db="EMBL/GenBank/DDBJ databases">
        <title>WGS assembly of Brassica rapa FPsc.</title>
        <authorList>
            <person name="Bowman J."/>
            <person name="Kohchi T."/>
            <person name="Yamato K."/>
            <person name="Jenkins J."/>
            <person name="Shu S."/>
            <person name="Ishizaki K."/>
            <person name="Yamaoka S."/>
            <person name="Nishihama R."/>
            <person name="Nakamura Y."/>
            <person name="Berger F."/>
            <person name="Adam C."/>
            <person name="Aki S."/>
            <person name="Althoff F."/>
            <person name="Araki T."/>
            <person name="Arteaga-Vazquez M."/>
            <person name="Balasubrmanian S."/>
            <person name="Bauer D."/>
            <person name="Boehm C."/>
            <person name="Briginshaw L."/>
            <person name="Caballero-Perez J."/>
            <person name="Catarino B."/>
            <person name="Chen F."/>
            <person name="Chiyoda S."/>
            <person name="Chovatia M."/>
            <person name="Davies K."/>
            <person name="Delmans M."/>
            <person name="Demura T."/>
            <person name="Dierschke T."/>
            <person name="Dolan L."/>
            <person name="Dorantes-Acosta A."/>
            <person name="Eklund D."/>
            <person name="Florent S."/>
            <person name="Flores-Sandoval E."/>
            <person name="Fujiyama A."/>
            <person name="Fukuzawa H."/>
            <person name="Galik B."/>
            <person name="Grimanelli D."/>
            <person name="Grimwood J."/>
            <person name="Grossniklaus U."/>
            <person name="Hamada T."/>
            <person name="Haseloff J."/>
            <person name="Hetherington A."/>
            <person name="Higo A."/>
            <person name="Hirakawa Y."/>
            <person name="Hundley H."/>
            <person name="Ikeda Y."/>
            <person name="Inoue K."/>
            <person name="Inoue S."/>
            <person name="Ishida S."/>
            <person name="Jia Q."/>
            <person name="Kakita M."/>
            <person name="Kanazawa T."/>
            <person name="Kawai Y."/>
            <person name="Kawashima T."/>
            <person name="Kennedy M."/>
            <person name="Kinose K."/>
            <person name="Kinoshita T."/>
            <person name="Kohara Y."/>
            <person name="Koide E."/>
            <person name="Komatsu K."/>
            <person name="Kopischke S."/>
            <person name="Kubo M."/>
            <person name="Kyozuka J."/>
            <person name="Lagercrantz U."/>
            <person name="Lin S."/>
            <person name="Lindquist E."/>
            <person name="Lipzen A."/>
            <person name="Lu C."/>
            <person name="Luna E."/>
            <person name="Martienssen R."/>
            <person name="Minamino N."/>
            <person name="Mizutani M."/>
            <person name="Mizutani M."/>
            <person name="Mochizuki N."/>
            <person name="Monte I."/>
            <person name="Mosher R."/>
            <person name="Nagasaki H."/>
            <person name="Nakagami H."/>
            <person name="Naramoto S."/>
            <person name="Nishitani K."/>
            <person name="Ohtani M."/>
            <person name="Okamoto T."/>
            <person name="Okumura M."/>
            <person name="Phillips J."/>
            <person name="Pollak B."/>
            <person name="Reinders A."/>
            <person name="Roevekamp M."/>
            <person name="Sano R."/>
            <person name="Sawa S."/>
            <person name="Schmid M."/>
            <person name="Shirakawa M."/>
            <person name="Solano R."/>
            <person name="Spunde A."/>
            <person name="Suetsugu N."/>
            <person name="Sugano S."/>
            <person name="Sugiyama A."/>
            <person name="Sun R."/>
            <person name="Suzuki Y."/>
            <person name="Takenaka M."/>
            <person name="Takezawa D."/>
            <person name="Tomogane H."/>
            <person name="Tsuzuki M."/>
            <person name="Ueda T."/>
            <person name="Umeda M."/>
            <person name="Ward J."/>
            <person name="Watanabe Y."/>
            <person name="Yazaki K."/>
            <person name="Yokoyama R."/>
            <person name="Yoshitake Y."/>
            <person name="Yotsui I."/>
            <person name="Zachgo S."/>
            <person name="Schmutz J."/>
        </authorList>
    </citation>
    <scope>NUCLEOTIDE SEQUENCE [LARGE SCALE GENOMIC DNA]</scope>
    <source>
        <strain evidence="8">cv. B-3</strain>
    </source>
</reference>
<dbReference type="PANTHER" id="PTHR31973:SF187">
    <property type="entry name" value="MUTATOR TRANSPOSASE MUDRA PROTEIN"/>
    <property type="match status" value="1"/>
</dbReference>
<dbReference type="InterPro" id="IPR007527">
    <property type="entry name" value="Znf_SWIM"/>
</dbReference>
<dbReference type="GO" id="GO:0008270">
    <property type="term" value="F:zinc ion binding"/>
    <property type="evidence" value="ECO:0007669"/>
    <property type="project" value="UniProtKB-KW"/>
</dbReference>
<evidence type="ECO:0000256" key="1">
    <source>
        <dbReference type="ARBA" id="ARBA00022723"/>
    </source>
</evidence>
<keyword evidence="1" id="KW-0479">Metal-binding</keyword>
<accession>A0A397Z8N2</accession>
<keyword evidence="2 4" id="KW-0863">Zinc-finger</keyword>
<name>A0A397Z8N2_BRACM</name>
<feature type="region of interest" description="Disordered" evidence="5">
    <location>
        <begin position="111"/>
        <end position="179"/>
    </location>
</feature>
<keyword evidence="3" id="KW-0862">Zinc</keyword>
<dbReference type="InterPro" id="IPR006564">
    <property type="entry name" value="Znf_PMZ"/>
</dbReference>
<dbReference type="PANTHER" id="PTHR31973">
    <property type="entry name" value="POLYPROTEIN, PUTATIVE-RELATED"/>
    <property type="match status" value="1"/>
</dbReference>
<proteinExistence type="predicted"/>
<sequence>MSEKENTVFQIYYRGKFVTEKDGDVTYSGGERHMLQTQAEFLFRGLMEDFPMPLYGQRIWYKLPYEKMKDLKILGNASDTFRLMCEAARCTNFVEIYMEHENVEDAVVNEEVQEEDQNIGETEEVEEDDNQNGDDEFEEDIRVEAVIGEISDGEDNENYRDTPPCSDDEEEQNRRPYEGWKRGSGELHIRQVFDSIKDFKDAVFEYALKGGWNIQFTRWGDIKSEAKCGVEVDEGEIPCSWRIYCSFEESVSQWMVKTFQDVHSCFKDGHCKILSDSRIAKMFLNEVREDPDIKPKVLQDQIQLRYNLNPSSEQCRKARKKALDLIQAEYDEQFRRIKDYEIEIKKRNAGSSTDLRTVIGAAGLEVFDRFYVCFVVLRETWLASSAVGRDANNQIYPLAWAVVHKENTDTRVWFLQKLKKDLKLGNGDGFTLVSDRQKGLLIAVDEELPSIEHRMCAMHIYGNLRKIYPNKPQMKKLFWSVVESHNEADYKESMKELEDYDKEVYDTLMARNPETCSRAFFTTTCCCEDALNNNSESYNKTLEKARAMPLVEMLETMRRLAMRRIDLRKKKIQKHKGKFSLKVSKMIESETRFRKHCTSLPGPTGEFEVSENGMKYAVDMRARTCSCRRWDLTGIPCRHALRIVSDHKKTYKTDNLVSHWYLTSKWQQQYSDSIKPVRGIKFWKPSGESTLHAPPREISKGRKKKPQQRIKGVNESPTKGKKVTQHARVMHCSRCGLPEHNCTKCPNSGVPCKPRPPKKQKTTRPEEIAVSAGEGGPAQTQPSQS</sequence>
<feature type="region of interest" description="Disordered" evidence="5">
    <location>
        <begin position="684"/>
        <end position="725"/>
    </location>
</feature>
<evidence type="ECO:0000256" key="5">
    <source>
        <dbReference type="SAM" id="MobiDB-lite"/>
    </source>
</evidence>
<feature type="compositionally biased region" description="Acidic residues" evidence="5">
    <location>
        <begin position="111"/>
        <end position="141"/>
    </location>
</feature>
<evidence type="ECO:0000313" key="7">
    <source>
        <dbReference type="EMBL" id="RID59720.1"/>
    </source>
</evidence>
<evidence type="ECO:0000256" key="3">
    <source>
        <dbReference type="ARBA" id="ARBA00022833"/>
    </source>
</evidence>
<evidence type="ECO:0000313" key="8">
    <source>
        <dbReference type="Proteomes" id="UP000264353"/>
    </source>
</evidence>
<evidence type="ECO:0000259" key="6">
    <source>
        <dbReference type="PROSITE" id="PS50966"/>
    </source>
</evidence>
<evidence type="ECO:0000256" key="2">
    <source>
        <dbReference type="ARBA" id="ARBA00022771"/>
    </source>
</evidence>
<dbReference type="EMBL" id="CM010633">
    <property type="protein sequence ID" value="RID59720.1"/>
    <property type="molecule type" value="Genomic_DNA"/>
</dbReference>
<dbReference type="SMART" id="SM00575">
    <property type="entry name" value="ZnF_PMZ"/>
    <property type="match status" value="1"/>
</dbReference>
<dbReference type="PROSITE" id="PS50966">
    <property type="entry name" value="ZF_SWIM"/>
    <property type="match status" value="1"/>
</dbReference>